<feature type="domain" description="Xylose isomerase-like TIM barrel" evidence="1">
    <location>
        <begin position="23"/>
        <end position="251"/>
    </location>
</feature>
<reference evidence="2" key="1">
    <citation type="journal article" date="2014" name="Front. Microbiol.">
        <title>High frequency of phylogenetically diverse reductive dehalogenase-homologous genes in deep subseafloor sedimentary metagenomes.</title>
        <authorList>
            <person name="Kawai M."/>
            <person name="Futagami T."/>
            <person name="Toyoda A."/>
            <person name="Takaki Y."/>
            <person name="Nishi S."/>
            <person name="Hori S."/>
            <person name="Arai W."/>
            <person name="Tsubouchi T."/>
            <person name="Morono Y."/>
            <person name="Uchiyama I."/>
            <person name="Ito T."/>
            <person name="Fujiyama A."/>
            <person name="Inagaki F."/>
            <person name="Takami H."/>
        </authorList>
    </citation>
    <scope>NUCLEOTIDE SEQUENCE</scope>
    <source>
        <strain evidence="2">Expedition CK06-06</strain>
    </source>
</reference>
<dbReference type="PANTHER" id="PTHR12110">
    <property type="entry name" value="HYDROXYPYRUVATE ISOMERASE"/>
    <property type="match status" value="1"/>
</dbReference>
<organism evidence="2">
    <name type="scientific">marine sediment metagenome</name>
    <dbReference type="NCBI Taxonomy" id="412755"/>
    <lineage>
        <taxon>unclassified sequences</taxon>
        <taxon>metagenomes</taxon>
        <taxon>ecological metagenomes</taxon>
    </lineage>
</organism>
<dbReference type="PANTHER" id="PTHR12110:SF21">
    <property type="entry name" value="XYLOSE ISOMERASE-LIKE TIM BARREL DOMAIN-CONTAINING PROTEIN"/>
    <property type="match status" value="1"/>
</dbReference>
<dbReference type="Gene3D" id="3.20.20.150">
    <property type="entry name" value="Divalent-metal-dependent TIM barrel enzymes"/>
    <property type="match status" value="1"/>
</dbReference>
<sequence>QMVTYALSTFVVGDIGRAEGLTRIAAAGFREVELSGTRGRLDDWPSDPDQMRRDLRAQGLQVRSVHSPVPGWDIAARDGARRRAAIEATTACFGQSAQVGADVVVCHPNGSADPFTPETFRESWARTLDSLAILAEGARRAGVKIALENLPAYGRPRPGSTIAHVLAMIDGLGDHVGICLDAGHSNSNGLSAAAEAVEAAEKLLVLHLQDNDGRGEDQHLIPGRGTIDWDAFLTTLDGINFQGVRTIEIAYRPDLDG</sequence>
<evidence type="ECO:0000259" key="1">
    <source>
        <dbReference type="Pfam" id="PF01261"/>
    </source>
</evidence>
<feature type="non-terminal residue" evidence="2">
    <location>
        <position position="257"/>
    </location>
</feature>
<dbReference type="InterPro" id="IPR036237">
    <property type="entry name" value="Xyl_isomerase-like_sf"/>
</dbReference>
<protein>
    <recommendedName>
        <fullName evidence="1">Xylose isomerase-like TIM barrel domain-containing protein</fullName>
    </recommendedName>
</protein>
<feature type="non-terminal residue" evidence="2">
    <location>
        <position position="1"/>
    </location>
</feature>
<dbReference type="Pfam" id="PF01261">
    <property type="entry name" value="AP_endonuc_2"/>
    <property type="match status" value="1"/>
</dbReference>
<dbReference type="InterPro" id="IPR013022">
    <property type="entry name" value="Xyl_isomerase-like_TIM-brl"/>
</dbReference>
<proteinExistence type="predicted"/>
<dbReference type="EMBL" id="BARS01037425">
    <property type="protein sequence ID" value="GAG26059.1"/>
    <property type="molecule type" value="Genomic_DNA"/>
</dbReference>
<name>X0W5B0_9ZZZZ</name>
<accession>X0W5B0</accession>
<dbReference type="InterPro" id="IPR050312">
    <property type="entry name" value="IolE/XylAMocC-like"/>
</dbReference>
<comment type="caution">
    <text evidence="2">The sequence shown here is derived from an EMBL/GenBank/DDBJ whole genome shotgun (WGS) entry which is preliminary data.</text>
</comment>
<gene>
    <name evidence="2" type="ORF">S01H1_57391</name>
</gene>
<evidence type="ECO:0000313" key="2">
    <source>
        <dbReference type="EMBL" id="GAG26059.1"/>
    </source>
</evidence>
<dbReference type="SUPFAM" id="SSF51658">
    <property type="entry name" value="Xylose isomerase-like"/>
    <property type="match status" value="1"/>
</dbReference>
<dbReference type="AlphaFoldDB" id="X0W5B0"/>